<dbReference type="AlphaFoldDB" id="A0A1I0CDT8"/>
<evidence type="ECO:0000313" key="2">
    <source>
        <dbReference type="Proteomes" id="UP000242642"/>
    </source>
</evidence>
<gene>
    <name evidence="1" type="ORF">SAMN02583745_01577</name>
</gene>
<reference evidence="2" key="1">
    <citation type="submission" date="2016-10" db="EMBL/GenBank/DDBJ databases">
        <authorList>
            <person name="Varghese N."/>
            <person name="Submissions S."/>
        </authorList>
    </citation>
    <scope>NUCLEOTIDE SEQUENCE [LARGE SCALE GENOMIC DNA]</scope>
    <source>
        <strain evidence="2">DSM 18579</strain>
    </source>
</reference>
<dbReference type="PIRSF" id="PIRSF029202">
    <property type="entry name" value="UCP029202"/>
    <property type="match status" value="1"/>
</dbReference>
<evidence type="ECO:0008006" key="3">
    <source>
        <dbReference type="Google" id="ProtNLM"/>
    </source>
</evidence>
<dbReference type="EMBL" id="FOHV01000010">
    <property type="protein sequence ID" value="SET17196.1"/>
    <property type="molecule type" value="Genomic_DNA"/>
</dbReference>
<dbReference type="Proteomes" id="UP000242642">
    <property type="component" value="Unassembled WGS sequence"/>
</dbReference>
<evidence type="ECO:0000313" key="1">
    <source>
        <dbReference type="EMBL" id="SET17196.1"/>
    </source>
</evidence>
<sequence>MATPMNLNQGLNILIPALSIFREKMVETLYPEIIFPEFVTVDNEGGAGLVSKIHFESDVTGDLDTGLIGTNTTSIDTVDVGFTPREAPIVSWAKGVTYTLRELEICARMGIAVDTRKLTALRLEADQTLQKVAFIGHGNDKRITGLLNNPTIQVTNDAKLSATLANATEGRALAAPFIEMFKRVLEQTSLIEAPDTIAMPALDRLVLATTEFSVSSTRTVLEFIEETLTAAAGKTVTIKGVPLNYANTAGGTEKSPKKRIITYINSADHVLFDIPLVPDIIDPQPKGLLAWQSGMRMDFGRVNFLRPESATYIDY</sequence>
<protein>
    <recommendedName>
        <fullName evidence="3">DUF2184 domain-containing protein</fullName>
    </recommendedName>
</protein>
<accession>A0A1I0CDT8</accession>
<dbReference type="OrthoDB" id="5687393at2"/>
<name>A0A1I0CDT8_9GAMM</name>
<dbReference type="STRING" id="1123402.SAMN02583745_01577"/>
<dbReference type="Pfam" id="PF09950">
    <property type="entry name" value="Major_capside"/>
    <property type="match status" value="1"/>
</dbReference>
<proteinExistence type="predicted"/>
<keyword evidence="2" id="KW-1185">Reference proteome</keyword>
<dbReference type="RefSeq" id="WP_093319402.1">
    <property type="nucleotide sequence ID" value="NZ_FOHV01000010.1"/>
</dbReference>
<dbReference type="InterPro" id="IPR020049">
    <property type="entry name" value="Major_capsid-like"/>
</dbReference>
<organism evidence="1 2">
    <name type="scientific">Thorsellia anophelis DSM 18579</name>
    <dbReference type="NCBI Taxonomy" id="1123402"/>
    <lineage>
        <taxon>Bacteria</taxon>
        <taxon>Pseudomonadati</taxon>
        <taxon>Pseudomonadota</taxon>
        <taxon>Gammaproteobacteria</taxon>
        <taxon>Enterobacterales</taxon>
        <taxon>Thorselliaceae</taxon>
        <taxon>Thorsellia</taxon>
    </lineage>
</organism>